<dbReference type="SUPFAM" id="SSF81665">
    <property type="entry name" value="Calcium ATPase, transmembrane domain M"/>
    <property type="match status" value="1"/>
</dbReference>
<dbReference type="Gene3D" id="2.70.150.10">
    <property type="entry name" value="Calcium-transporting ATPase, cytoplasmic transduction domain A"/>
    <property type="match status" value="1"/>
</dbReference>
<dbReference type="InterPro" id="IPR023298">
    <property type="entry name" value="ATPase_P-typ_TM_dom_sf"/>
</dbReference>
<name>A0A1D8TWJ8_9CYAN</name>
<keyword evidence="6 16" id="KW-0479">Metal-binding</keyword>
<dbReference type="Gene3D" id="3.30.70.100">
    <property type="match status" value="1"/>
</dbReference>
<dbReference type="PRINTS" id="PR00120">
    <property type="entry name" value="HATPASE"/>
</dbReference>
<dbReference type="OrthoDB" id="438550at2"/>
<evidence type="ECO:0000256" key="5">
    <source>
        <dbReference type="ARBA" id="ARBA00022692"/>
    </source>
</evidence>
<dbReference type="GO" id="GO:0016887">
    <property type="term" value="F:ATP hydrolysis activity"/>
    <property type="evidence" value="ECO:0007669"/>
    <property type="project" value="InterPro"/>
</dbReference>
<dbReference type="GO" id="GO:0005886">
    <property type="term" value="C:plasma membrane"/>
    <property type="evidence" value="ECO:0007669"/>
    <property type="project" value="UniProtKB-SubCell"/>
</dbReference>
<dbReference type="GO" id="GO:0005507">
    <property type="term" value="F:copper ion binding"/>
    <property type="evidence" value="ECO:0007669"/>
    <property type="project" value="TreeGrafter"/>
</dbReference>
<dbReference type="FunFam" id="3.40.50.1000:FF:000144">
    <property type="entry name" value="copper-transporting ATPase 1 isoform X2"/>
    <property type="match status" value="1"/>
</dbReference>
<evidence type="ECO:0000256" key="12">
    <source>
        <dbReference type="ARBA" id="ARBA00023008"/>
    </source>
</evidence>
<feature type="transmembrane region" description="Helical" evidence="16">
    <location>
        <begin position="167"/>
        <end position="186"/>
    </location>
</feature>
<dbReference type="SUPFAM" id="SSF81660">
    <property type="entry name" value="Metal cation-transporting ATPase, ATP-binding domain N"/>
    <property type="match status" value="1"/>
</dbReference>
<keyword evidence="4" id="KW-0813">Transport</keyword>
<keyword evidence="8" id="KW-0187">Copper transport</keyword>
<dbReference type="GO" id="GO:0140581">
    <property type="term" value="F:P-type monovalent copper transporter activity"/>
    <property type="evidence" value="ECO:0007669"/>
    <property type="project" value="UniProtKB-EC"/>
</dbReference>
<dbReference type="STRING" id="1458985.BJP34_23665"/>
<dbReference type="InterPro" id="IPR006121">
    <property type="entry name" value="HMA_dom"/>
</dbReference>
<feature type="transmembrane region" description="Helical" evidence="16">
    <location>
        <begin position="206"/>
        <end position="225"/>
    </location>
</feature>
<dbReference type="InterPro" id="IPR036163">
    <property type="entry name" value="HMA_dom_sf"/>
</dbReference>
<evidence type="ECO:0000256" key="8">
    <source>
        <dbReference type="ARBA" id="ARBA00022796"/>
    </source>
</evidence>
<evidence type="ECO:0000256" key="14">
    <source>
        <dbReference type="ARBA" id="ARBA00023136"/>
    </source>
</evidence>
<dbReference type="PROSITE" id="PS50846">
    <property type="entry name" value="HMA_2"/>
    <property type="match status" value="1"/>
</dbReference>
<keyword evidence="16" id="KW-1003">Cell membrane</keyword>
<keyword evidence="14 16" id="KW-0472">Membrane</keyword>
<evidence type="ECO:0000313" key="18">
    <source>
        <dbReference type="EMBL" id="AOX02030.1"/>
    </source>
</evidence>
<dbReference type="EC" id="7.2.2.8" evidence="3"/>
<dbReference type="InterPro" id="IPR044492">
    <property type="entry name" value="P_typ_ATPase_HD_dom"/>
</dbReference>
<evidence type="ECO:0000256" key="9">
    <source>
        <dbReference type="ARBA" id="ARBA00022840"/>
    </source>
</evidence>
<dbReference type="Proteomes" id="UP000177870">
    <property type="component" value="Chromosome"/>
</dbReference>
<evidence type="ECO:0000256" key="2">
    <source>
        <dbReference type="ARBA" id="ARBA00006024"/>
    </source>
</evidence>
<evidence type="ECO:0000256" key="4">
    <source>
        <dbReference type="ARBA" id="ARBA00022448"/>
    </source>
</evidence>
<keyword evidence="11 16" id="KW-1133">Transmembrane helix</keyword>
<dbReference type="InterPro" id="IPR036412">
    <property type="entry name" value="HAD-like_sf"/>
</dbReference>
<dbReference type="PROSITE" id="PS01047">
    <property type="entry name" value="HMA_1"/>
    <property type="match status" value="1"/>
</dbReference>
<dbReference type="PROSITE" id="PS00154">
    <property type="entry name" value="ATPASE_E1_E2"/>
    <property type="match status" value="1"/>
</dbReference>
<dbReference type="NCBIfam" id="TIGR01525">
    <property type="entry name" value="ATPase-IB_hvy"/>
    <property type="match status" value="1"/>
</dbReference>
<dbReference type="PANTHER" id="PTHR43520:SF8">
    <property type="entry name" value="P-TYPE CU(+) TRANSPORTER"/>
    <property type="match status" value="1"/>
</dbReference>
<evidence type="ECO:0000256" key="13">
    <source>
        <dbReference type="ARBA" id="ARBA00023065"/>
    </source>
</evidence>
<proteinExistence type="inferred from homology"/>
<feature type="transmembrane region" description="Helical" evidence="16">
    <location>
        <begin position="359"/>
        <end position="381"/>
    </location>
</feature>
<gene>
    <name evidence="18" type="ORF">BJP34_23665</name>
</gene>
<organism evidence="18 19">
    <name type="scientific">Moorena producens PAL-8-15-08-1</name>
    <dbReference type="NCBI Taxonomy" id="1458985"/>
    <lineage>
        <taxon>Bacteria</taxon>
        <taxon>Bacillati</taxon>
        <taxon>Cyanobacteriota</taxon>
        <taxon>Cyanophyceae</taxon>
        <taxon>Coleofasciculales</taxon>
        <taxon>Coleofasciculaceae</taxon>
        <taxon>Moorena</taxon>
    </lineage>
</organism>
<reference evidence="19" key="1">
    <citation type="submission" date="2016-10" db="EMBL/GenBank/DDBJ databases">
        <title>Comparative genomics uncovers the prolific and rare metabolic potential of the cyanobacterial genus Moorea.</title>
        <authorList>
            <person name="Leao T."/>
            <person name="Castelao G."/>
            <person name="Korobeynikov A."/>
            <person name="Monroe E.A."/>
            <person name="Podell S."/>
            <person name="Glukhov E."/>
            <person name="Allen E."/>
            <person name="Gerwick W.H."/>
            <person name="Gerwick L."/>
        </authorList>
    </citation>
    <scope>NUCLEOTIDE SEQUENCE [LARGE SCALE GENOMIC DNA]</scope>
    <source>
        <strain evidence="19">PAL-8-15-08-1</strain>
    </source>
</reference>
<keyword evidence="10" id="KW-1278">Translocase</keyword>
<keyword evidence="9 16" id="KW-0067">ATP-binding</keyword>
<dbReference type="NCBIfam" id="TIGR01494">
    <property type="entry name" value="ATPase_P-type"/>
    <property type="match status" value="2"/>
</dbReference>
<keyword evidence="5 16" id="KW-0812">Transmembrane</keyword>
<evidence type="ECO:0000256" key="3">
    <source>
        <dbReference type="ARBA" id="ARBA00012517"/>
    </source>
</evidence>
<dbReference type="KEGG" id="mpro:BJP34_23665"/>
<keyword evidence="13" id="KW-0406">Ion transport</keyword>
<dbReference type="Pfam" id="PF00702">
    <property type="entry name" value="Hydrolase"/>
    <property type="match status" value="1"/>
</dbReference>
<feature type="transmembrane region" description="Helical" evidence="16">
    <location>
        <begin position="853"/>
        <end position="871"/>
    </location>
</feature>
<dbReference type="GO" id="GO:0005524">
    <property type="term" value="F:ATP binding"/>
    <property type="evidence" value="ECO:0007669"/>
    <property type="project" value="UniProtKB-UniRule"/>
</dbReference>
<feature type="domain" description="HMA" evidence="17">
    <location>
        <begin position="2"/>
        <end position="76"/>
    </location>
</feature>
<dbReference type="RefSeq" id="WP_070394457.1">
    <property type="nucleotide sequence ID" value="NZ_CP017599.1"/>
</dbReference>
<dbReference type="SFLD" id="SFLDS00003">
    <property type="entry name" value="Haloacid_Dehalogenase"/>
    <property type="match status" value="1"/>
</dbReference>
<dbReference type="CDD" id="cd00371">
    <property type="entry name" value="HMA"/>
    <property type="match status" value="1"/>
</dbReference>
<dbReference type="InterPro" id="IPR008250">
    <property type="entry name" value="ATPase_P-typ_transduc_dom_A_sf"/>
</dbReference>
<evidence type="ECO:0000256" key="15">
    <source>
        <dbReference type="ARBA" id="ARBA00049289"/>
    </source>
</evidence>
<feature type="transmembrane region" description="Helical" evidence="16">
    <location>
        <begin position="136"/>
        <end position="155"/>
    </location>
</feature>
<dbReference type="InterPro" id="IPR001757">
    <property type="entry name" value="P_typ_ATPase"/>
</dbReference>
<dbReference type="InterPro" id="IPR023214">
    <property type="entry name" value="HAD_sf"/>
</dbReference>
<dbReference type="Pfam" id="PF00403">
    <property type="entry name" value="HMA"/>
    <property type="match status" value="1"/>
</dbReference>
<dbReference type="EMBL" id="CP017599">
    <property type="protein sequence ID" value="AOX02030.1"/>
    <property type="molecule type" value="Genomic_DNA"/>
</dbReference>
<feature type="transmembrane region" description="Helical" evidence="16">
    <location>
        <begin position="103"/>
        <end position="130"/>
    </location>
</feature>
<dbReference type="GO" id="GO:0055070">
    <property type="term" value="P:copper ion homeostasis"/>
    <property type="evidence" value="ECO:0007669"/>
    <property type="project" value="TreeGrafter"/>
</dbReference>
<evidence type="ECO:0000256" key="1">
    <source>
        <dbReference type="ARBA" id="ARBA00004651"/>
    </source>
</evidence>
<dbReference type="PRINTS" id="PR00119">
    <property type="entry name" value="CATATPASE"/>
</dbReference>
<evidence type="ECO:0000256" key="16">
    <source>
        <dbReference type="RuleBase" id="RU362081"/>
    </source>
</evidence>
<feature type="transmembrane region" description="Helical" evidence="16">
    <location>
        <begin position="387"/>
        <end position="408"/>
    </location>
</feature>
<keyword evidence="12" id="KW-0186">Copper</keyword>
<evidence type="ECO:0000256" key="10">
    <source>
        <dbReference type="ARBA" id="ARBA00022967"/>
    </source>
</evidence>
<dbReference type="SUPFAM" id="SSF55008">
    <property type="entry name" value="HMA, heavy metal-associated domain"/>
    <property type="match status" value="1"/>
</dbReference>
<dbReference type="InterPro" id="IPR027256">
    <property type="entry name" value="P-typ_ATPase_IB"/>
</dbReference>
<keyword evidence="7 16" id="KW-0547">Nucleotide-binding</keyword>
<dbReference type="AlphaFoldDB" id="A0A1D8TWJ8"/>
<dbReference type="GO" id="GO:0043682">
    <property type="term" value="F:P-type divalent copper transporter activity"/>
    <property type="evidence" value="ECO:0007669"/>
    <property type="project" value="TreeGrafter"/>
</dbReference>
<dbReference type="SUPFAM" id="SSF56784">
    <property type="entry name" value="HAD-like"/>
    <property type="match status" value="1"/>
</dbReference>
<accession>A0A1D8TWJ8</accession>
<dbReference type="InterPro" id="IPR018303">
    <property type="entry name" value="ATPase_P-typ_P_site"/>
</dbReference>
<protein>
    <recommendedName>
        <fullName evidence="3">P-type Cu(+) transporter</fullName>
        <ecNumber evidence="3">7.2.2.8</ecNumber>
    </recommendedName>
</protein>
<comment type="similarity">
    <text evidence="2 16">Belongs to the cation transport ATPase (P-type) (TC 3.A.3) family. Type IB subfamily.</text>
</comment>
<comment type="subcellular location">
    <subcellularLocation>
        <location evidence="1">Cell membrane</location>
        <topology evidence="1">Multi-pass membrane protein</topology>
    </subcellularLocation>
</comment>
<dbReference type="SUPFAM" id="SSF81653">
    <property type="entry name" value="Calcium ATPase, transduction domain A"/>
    <property type="match status" value="1"/>
</dbReference>
<dbReference type="InterPro" id="IPR017969">
    <property type="entry name" value="Heavy-metal-associated_CS"/>
</dbReference>
<dbReference type="SFLD" id="SFLDF00027">
    <property type="entry name" value="p-type_atpase"/>
    <property type="match status" value="1"/>
</dbReference>
<evidence type="ECO:0000313" key="19">
    <source>
        <dbReference type="Proteomes" id="UP000177870"/>
    </source>
</evidence>
<evidence type="ECO:0000259" key="17">
    <source>
        <dbReference type="PROSITE" id="PS50846"/>
    </source>
</evidence>
<evidence type="ECO:0000256" key="7">
    <source>
        <dbReference type="ARBA" id="ARBA00022741"/>
    </source>
</evidence>
<dbReference type="InterPro" id="IPR023299">
    <property type="entry name" value="ATPase_P-typ_cyto_dom_N"/>
</dbReference>
<dbReference type="Gene3D" id="3.40.1110.10">
    <property type="entry name" value="Calcium-transporting ATPase, cytoplasmic domain N"/>
    <property type="match status" value="1"/>
</dbReference>
<comment type="catalytic activity">
    <reaction evidence="15">
        <text>Cu(+)(in) + ATP + H2O = Cu(+)(out) + ADP + phosphate + H(+)</text>
        <dbReference type="Rhea" id="RHEA:25792"/>
        <dbReference type="ChEBI" id="CHEBI:15377"/>
        <dbReference type="ChEBI" id="CHEBI:15378"/>
        <dbReference type="ChEBI" id="CHEBI:30616"/>
        <dbReference type="ChEBI" id="CHEBI:43474"/>
        <dbReference type="ChEBI" id="CHEBI:49552"/>
        <dbReference type="ChEBI" id="CHEBI:456216"/>
        <dbReference type="EC" id="7.2.2.8"/>
    </reaction>
</comment>
<evidence type="ECO:0000256" key="6">
    <source>
        <dbReference type="ARBA" id="ARBA00022723"/>
    </source>
</evidence>
<sequence length="881" mass="93817">MKQQNFRLQGMSCAACARRIETLIQRVPGVVECRVNFGTEEASITYNTEPTKPHKTNQQLTKLIQQVVSDAGYQAFPIEDISDQPDDLEWQRQAETLDLKRKFIVGAVLSTVLVIGSLPMMTGLSIPWIPSWLHHPWLQLVLTTPVLFWCGQSFLTGAWKAWKHKTADMNTLVTLGTSAAYVYSLFPTVLPPVVLKSFLPQGVTLPVYYETTAVVITLILLGRLLEHRAKGQTSQAIRKLMGLQAKTARVIRHGQAQDIPLAQVQVGDVVLVRPGETIPVDGIVMEGASSVDEAMVTGESVAVKKQPGDEVIGATINKTGSFQFQATRVGKDTVLAQIVKLVHQAQGSKAPIETLADQVTGWFVPVVIAIAMVTFGVWWMTTGNPTLAMINMVAVLVIACPCALGLATPTAVMVGTGKGAENGILIKNAESLELIHQLQTIVLDKTGTLTEGKPTVTDFITVGGIYDSSSELGSFTSSNEINLLQLAAVVESHSEHPLAEAVVRYAKSQGIGFQLPTPENFTAVAGSGVQAIVDNDHPLLSSEPAGGGLTASFAPLAPQLWGEIELKSPIIGGFRGLAAGGSEVNSSENGCKGKRLVQIGTKRWMEELGIDTDVTASFAPLAPQLWGEIELKSPRIGGFRGLAAGGSEVNSYENGCKVQPNRSLADYQGDWEASSKTVVWIAVDGKVEGILGIADALKPASAEVVKSLKRLGLEVVMLTGDNQQTADAIANEVGIHRVFAQVRPDQKASMISTIQTEGKTVAMVGDGINDAPALAQADVGIAIGTGTDVAIAASDLTLISGDLQGIITAIQLSRATFRTIRTNLFFAFIYNVLGIPIAAGVLFPIFGWLLNPIIAGAAMAFSSVSVVTNALRLRNFKPISG</sequence>
<evidence type="ECO:0000256" key="11">
    <source>
        <dbReference type="ARBA" id="ARBA00022989"/>
    </source>
</evidence>
<dbReference type="SFLD" id="SFLDG00002">
    <property type="entry name" value="C1.7:_P-type_atpase_like"/>
    <property type="match status" value="1"/>
</dbReference>
<dbReference type="Pfam" id="PF00122">
    <property type="entry name" value="E1-E2_ATPase"/>
    <property type="match status" value="1"/>
</dbReference>
<dbReference type="PANTHER" id="PTHR43520">
    <property type="entry name" value="ATP7, ISOFORM B"/>
    <property type="match status" value="1"/>
</dbReference>
<dbReference type="CDD" id="cd02094">
    <property type="entry name" value="P-type_ATPase_Cu-like"/>
    <property type="match status" value="1"/>
</dbReference>
<feature type="transmembrane region" description="Helical" evidence="16">
    <location>
        <begin position="824"/>
        <end position="847"/>
    </location>
</feature>
<dbReference type="FunFam" id="2.70.150.10:FF:000002">
    <property type="entry name" value="Copper-transporting ATPase 1, putative"/>
    <property type="match status" value="1"/>
</dbReference>
<dbReference type="Gene3D" id="3.40.50.1000">
    <property type="entry name" value="HAD superfamily/HAD-like"/>
    <property type="match status" value="1"/>
</dbReference>
<dbReference type="InterPro" id="IPR059000">
    <property type="entry name" value="ATPase_P-type_domA"/>
</dbReference>